<dbReference type="InterPro" id="IPR036259">
    <property type="entry name" value="MFS_trans_sf"/>
</dbReference>
<feature type="transmembrane region" description="Helical" evidence="7">
    <location>
        <begin position="142"/>
        <end position="165"/>
    </location>
</feature>
<protein>
    <submittedName>
        <fullName evidence="9">MFS transporter</fullName>
    </submittedName>
</protein>
<feature type="transmembrane region" description="Helical" evidence="7">
    <location>
        <begin position="386"/>
        <end position="407"/>
    </location>
</feature>
<keyword evidence="4 7" id="KW-0812">Transmembrane</keyword>
<dbReference type="RefSeq" id="WP_281814575.1">
    <property type="nucleotide sequence ID" value="NZ_BRLB01000003.1"/>
</dbReference>
<dbReference type="PANTHER" id="PTHR23517">
    <property type="entry name" value="RESISTANCE PROTEIN MDTM, PUTATIVE-RELATED-RELATED"/>
    <property type="match status" value="1"/>
</dbReference>
<dbReference type="Gene3D" id="1.20.1250.20">
    <property type="entry name" value="MFS general substrate transporter like domains"/>
    <property type="match status" value="1"/>
</dbReference>
<organism evidence="9 10">
    <name type="scientific">Vallitalea longa</name>
    <dbReference type="NCBI Taxonomy" id="2936439"/>
    <lineage>
        <taxon>Bacteria</taxon>
        <taxon>Bacillati</taxon>
        <taxon>Bacillota</taxon>
        <taxon>Clostridia</taxon>
        <taxon>Lachnospirales</taxon>
        <taxon>Vallitaleaceae</taxon>
        <taxon>Vallitalea</taxon>
    </lineage>
</organism>
<sequence>MFKKITNVFSQYRGLSRSAYVIFYARIITNMGAFIWPLLTLLLKRKMGYSELTIGYISLGIGSIFVVANIIGGKLADRFNRKKLIVIFDLISVSFFISCAFVEPGTIMVVLFSIAGIFANIENPSFEALIADISKSKDREKVYSLSYLGHNLGFMVGPLIGGLLFENYLSLAFVIDGLTTLTSTILIILFVKTSDAEQIKEQEIEMQEINEYENDEDDRCSTFNVLLRRKSVLLQLVIFIFSSFIYEQWSFAVPLYIEELYMEKGGMYFGFISGYNGFIVILFTPILTWLLRKFRELQKIFIGVALYSFSFLLIRNAPALSIFFVMIFVFTIGEIVNMLGSSPYLSRRIPASHRGRVNSYASVCYFVGGVGGRALIGWVINDYSYATAFTVITCVGVVALLIILLNYKLDKKTFPLLYQKKAV</sequence>
<evidence type="ECO:0000313" key="9">
    <source>
        <dbReference type="EMBL" id="GKX29226.1"/>
    </source>
</evidence>
<evidence type="ECO:0000256" key="3">
    <source>
        <dbReference type="ARBA" id="ARBA00022475"/>
    </source>
</evidence>
<dbReference type="AlphaFoldDB" id="A0A9W5YAQ5"/>
<dbReference type="GO" id="GO:0022857">
    <property type="term" value="F:transmembrane transporter activity"/>
    <property type="evidence" value="ECO:0007669"/>
    <property type="project" value="InterPro"/>
</dbReference>
<keyword evidence="6 7" id="KW-0472">Membrane</keyword>
<name>A0A9W5YAQ5_9FIRM</name>
<feature type="transmembrane region" description="Helical" evidence="7">
    <location>
        <begin position="109"/>
        <end position="130"/>
    </location>
</feature>
<evidence type="ECO:0000259" key="8">
    <source>
        <dbReference type="PROSITE" id="PS50850"/>
    </source>
</evidence>
<dbReference type="Pfam" id="PF07690">
    <property type="entry name" value="MFS_1"/>
    <property type="match status" value="1"/>
</dbReference>
<gene>
    <name evidence="9" type="ORF">SH1V18_17060</name>
</gene>
<keyword evidence="5 7" id="KW-1133">Transmembrane helix</keyword>
<dbReference type="InterPro" id="IPR050171">
    <property type="entry name" value="MFS_Transporters"/>
</dbReference>
<evidence type="ECO:0000256" key="7">
    <source>
        <dbReference type="SAM" id="Phobius"/>
    </source>
</evidence>
<dbReference type="PROSITE" id="PS50850">
    <property type="entry name" value="MFS"/>
    <property type="match status" value="1"/>
</dbReference>
<feature type="transmembrane region" description="Helical" evidence="7">
    <location>
        <begin position="54"/>
        <end position="72"/>
    </location>
</feature>
<dbReference type="PANTHER" id="PTHR23517:SF3">
    <property type="entry name" value="INTEGRAL MEMBRANE TRANSPORT PROTEIN"/>
    <property type="match status" value="1"/>
</dbReference>
<comment type="subcellular location">
    <subcellularLocation>
        <location evidence="1">Cell membrane</location>
        <topology evidence="1">Multi-pass membrane protein</topology>
    </subcellularLocation>
</comment>
<dbReference type="SUPFAM" id="SSF103473">
    <property type="entry name" value="MFS general substrate transporter"/>
    <property type="match status" value="1"/>
</dbReference>
<comment type="caution">
    <text evidence="9">The sequence shown here is derived from an EMBL/GenBank/DDBJ whole genome shotgun (WGS) entry which is preliminary data.</text>
</comment>
<dbReference type="InterPro" id="IPR020846">
    <property type="entry name" value="MFS_dom"/>
</dbReference>
<dbReference type="Proteomes" id="UP001144256">
    <property type="component" value="Unassembled WGS sequence"/>
</dbReference>
<dbReference type="EMBL" id="BRLB01000003">
    <property type="protein sequence ID" value="GKX29226.1"/>
    <property type="molecule type" value="Genomic_DNA"/>
</dbReference>
<keyword evidence="3" id="KW-1003">Cell membrane</keyword>
<feature type="transmembrane region" description="Helical" evidence="7">
    <location>
        <begin position="84"/>
        <end position="103"/>
    </location>
</feature>
<keyword evidence="10" id="KW-1185">Reference proteome</keyword>
<feature type="domain" description="Major facilitator superfamily (MFS) profile" evidence="8">
    <location>
        <begin position="18"/>
        <end position="411"/>
    </location>
</feature>
<feature type="transmembrane region" description="Helical" evidence="7">
    <location>
        <begin position="360"/>
        <end position="380"/>
    </location>
</feature>
<feature type="transmembrane region" description="Helical" evidence="7">
    <location>
        <begin position="21"/>
        <end position="42"/>
    </location>
</feature>
<dbReference type="GO" id="GO:0005886">
    <property type="term" value="C:plasma membrane"/>
    <property type="evidence" value="ECO:0007669"/>
    <property type="project" value="UniProtKB-SubCell"/>
</dbReference>
<feature type="transmembrane region" description="Helical" evidence="7">
    <location>
        <begin position="232"/>
        <end position="257"/>
    </location>
</feature>
<dbReference type="InterPro" id="IPR011701">
    <property type="entry name" value="MFS"/>
</dbReference>
<evidence type="ECO:0000256" key="1">
    <source>
        <dbReference type="ARBA" id="ARBA00004651"/>
    </source>
</evidence>
<feature type="transmembrane region" description="Helical" evidence="7">
    <location>
        <begin position="171"/>
        <end position="191"/>
    </location>
</feature>
<evidence type="ECO:0000256" key="5">
    <source>
        <dbReference type="ARBA" id="ARBA00022989"/>
    </source>
</evidence>
<feature type="transmembrane region" description="Helical" evidence="7">
    <location>
        <begin position="320"/>
        <end position="339"/>
    </location>
</feature>
<proteinExistence type="predicted"/>
<evidence type="ECO:0000256" key="6">
    <source>
        <dbReference type="ARBA" id="ARBA00023136"/>
    </source>
</evidence>
<evidence type="ECO:0000256" key="2">
    <source>
        <dbReference type="ARBA" id="ARBA00022448"/>
    </source>
</evidence>
<accession>A0A9W5YAQ5</accession>
<reference evidence="9" key="1">
    <citation type="submission" date="2022-06" db="EMBL/GenBank/DDBJ databases">
        <title>Vallitalea longa sp. nov., an anaerobic bacterium isolated from marine sediment.</title>
        <authorList>
            <person name="Hirano S."/>
            <person name="Terahara T."/>
            <person name="Mori K."/>
            <person name="Hamada M."/>
            <person name="Matsumoto R."/>
            <person name="Kobayashi T."/>
        </authorList>
    </citation>
    <scope>NUCLEOTIDE SEQUENCE</scope>
    <source>
        <strain evidence="9">SH18-1</strain>
    </source>
</reference>
<keyword evidence="2" id="KW-0813">Transport</keyword>
<evidence type="ECO:0000256" key="4">
    <source>
        <dbReference type="ARBA" id="ARBA00022692"/>
    </source>
</evidence>
<evidence type="ECO:0000313" key="10">
    <source>
        <dbReference type="Proteomes" id="UP001144256"/>
    </source>
</evidence>
<feature type="transmembrane region" description="Helical" evidence="7">
    <location>
        <begin position="269"/>
        <end position="290"/>
    </location>
</feature>
<feature type="transmembrane region" description="Helical" evidence="7">
    <location>
        <begin position="297"/>
        <end position="314"/>
    </location>
</feature>